<feature type="compositionally biased region" description="Polar residues" evidence="6">
    <location>
        <begin position="81"/>
        <end position="102"/>
    </location>
</feature>
<reference evidence="9 10" key="1">
    <citation type="journal article" date="2016" name="Sci. Rep.">
        <title>Peltaster fructicola genome reveals evolution from an invasive phytopathogen to an ectophytic parasite.</title>
        <authorList>
            <person name="Xu C."/>
            <person name="Chen H."/>
            <person name="Gleason M.L."/>
            <person name="Xu J.R."/>
            <person name="Liu H."/>
            <person name="Zhang R."/>
            <person name="Sun G."/>
        </authorList>
    </citation>
    <scope>NUCLEOTIDE SEQUENCE [LARGE SCALE GENOMIC DNA]</scope>
    <source>
        <strain evidence="9 10">LNHT1506</strain>
    </source>
</reference>
<keyword evidence="2" id="KW-0479">Metal-binding</keyword>
<dbReference type="Pfam" id="PF08600">
    <property type="entry name" value="NuBaID_C"/>
    <property type="match status" value="1"/>
</dbReference>
<name>A0A6H0Y336_9PEZI</name>
<dbReference type="PANTHER" id="PTHR15835:SF6">
    <property type="entry name" value="ZINC FINGER C3HC-TYPE PROTEIN 1"/>
    <property type="match status" value="1"/>
</dbReference>
<organism evidence="9 10">
    <name type="scientific">Peltaster fructicola</name>
    <dbReference type="NCBI Taxonomy" id="286661"/>
    <lineage>
        <taxon>Eukaryota</taxon>
        <taxon>Fungi</taxon>
        <taxon>Dikarya</taxon>
        <taxon>Ascomycota</taxon>
        <taxon>Pezizomycotina</taxon>
        <taxon>Dothideomycetes</taxon>
        <taxon>Dothideomycetes incertae sedis</taxon>
        <taxon>Peltaster</taxon>
    </lineage>
</organism>
<protein>
    <recommendedName>
        <fullName evidence="11">C3HC-type domain-containing protein</fullName>
    </recommendedName>
</protein>
<feature type="domain" description="NuBaID C-terminal" evidence="8">
    <location>
        <begin position="285"/>
        <end position="371"/>
    </location>
</feature>
<evidence type="ECO:0000259" key="7">
    <source>
        <dbReference type="Pfam" id="PF07967"/>
    </source>
</evidence>
<evidence type="ECO:0008006" key="11">
    <source>
        <dbReference type="Google" id="ProtNLM"/>
    </source>
</evidence>
<feature type="compositionally biased region" description="Basic and acidic residues" evidence="6">
    <location>
        <begin position="412"/>
        <end position="428"/>
    </location>
</feature>
<keyword evidence="4" id="KW-0862">Zinc</keyword>
<evidence type="ECO:0000256" key="1">
    <source>
        <dbReference type="ARBA" id="ARBA00004123"/>
    </source>
</evidence>
<feature type="domain" description="C3HC-type" evidence="7">
    <location>
        <begin position="102"/>
        <end position="238"/>
    </location>
</feature>
<evidence type="ECO:0000256" key="4">
    <source>
        <dbReference type="ARBA" id="ARBA00022833"/>
    </source>
</evidence>
<evidence type="ECO:0000256" key="5">
    <source>
        <dbReference type="ARBA" id="ARBA00023242"/>
    </source>
</evidence>
<evidence type="ECO:0000313" key="9">
    <source>
        <dbReference type="EMBL" id="QIX01414.1"/>
    </source>
</evidence>
<keyword evidence="5" id="KW-0539">Nucleus</keyword>
<evidence type="ECO:0000256" key="6">
    <source>
        <dbReference type="SAM" id="MobiDB-lite"/>
    </source>
</evidence>
<dbReference type="AlphaFoldDB" id="A0A6H0Y336"/>
<evidence type="ECO:0000259" key="8">
    <source>
        <dbReference type="Pfam" id="PF08600"/>
    </source>
</evidence>
<dbReference type="GO" id="GO:0008270">
    <property type="term" value="F:zinc ion binding"/>
    <property type="evidence" value="ECO:0007669"/>
    <property type="project" value="UniProtKB-KW"/>
</dbReference>
<dbReference type="PANTHER" id="PTHR15835">
    <property type="entry name" value="NUCLEAR-INTERACTING PARTNER OF ALK"/>
    <property type="match status" value="1"/>
</dbReference>
<feature type="region of interest" description="Disordered" evidence="6">
    <location>
        <begin position="44"/>
        <end position="102"/>
    </location>
</feature>
<dbReference type="InterPro" id="IPR012935">
    <property type="entry name" value="NuBaID_N"/>
</dbReference>
<evidence type="ECO:0000313" key="10">
    <source>
        <dbReference type="Proteomes" id="UP000503462"/>
    </source>
</evidence>
<feature type="region of interest" description="Disordered" evidence="6">
    <location>
        <begin position="388"/>
        <end position="428"/>
    </location>
</feature>
<evidence type="ECO:0000256" key="3">
    <source>
        <dbReference type="ARBA" id="ARBA00022771"/>
    </source>
</evidence>
<keyword evidence="10" id="KW-1185">Reference proteome</keyword>
<dbReference type="GO" id="GO:0005634">
    <property type="term" value="C:nucleus"/>
    <property type="evidence" value="ECO:0007669"/>
    <property type="project" value="UniProtKB-SubCell"/>
</dbReference>
<gene>
    <name evidence="9" type="ORF">AMS68_006931</name>
</gene>
<dbReference type="Proteomes" id="UP000503462">
    <property type="component" value="Chromosome 5"/>
</dbReference>
<dbReference type="Pfam" id="PF07967">
    <property type="entry name" value="zf-C3HC"/>
    <property type="match status" value="1"/>
</dbReference>
<comment type="subcellular location">
    <subcellularLocation>
        <location evidence="1">Nucleus</location>
    </subcellularLocation>
</comment>
<sequence>MPEAIATTKRKFHRLLDTLTSYTNVPVQPLEPATPLTAREKLEQANERVRKRQRQDGSLSSIESRLTQNGSSIPLPRKVLRTSTSKQVEAAKNKSSPPHFSPWSQDTFLKRLHTFSRVSLWHPKPEEIDEVAWAKRGWQCVEVNTVACLNGCGSRVVVDLHVQRNKAMEEEEEDDSDEDDTSLEQALVARYKDEIIEGHSEHCLWRKSGCKDDIYRLQVVRPAVWQPALRSRYQSLQPIVDSIKDITVQQAGIAETKLTPVRLHAELTPEILPVSEAAEQVQARALDIAMHGWRGTSELNAELLNCDACFQRIGLWMYQPGYRARAAMDEDDDNNNNNSTATIDLLEMHREHCPWRNSHSQQASGTLAGLNASQILSRVVATYLKEKRRKSDEQTMPVEVDELADNLPDTPKLSRQEVEQQDRERESRLQKLKRLLTIKRPSKVVAK</sequence>
<evidence type="ECO:0000256" key="2">
    <source>
        <dbReference type="ARBA" id="ARBA00022723"/>
    </source>
</evidence>
<accession>A0A6H0Y336</accession>
<dbReference type="InterPro" id="IPR013909">
    <property type="entry name" value="NuBaID_C"/>
</dbReference>
<dbReference type="OrthoDB" id="2592092at2759"/>
<feature type="compositionally biased region" description="Polar residues" evidence="6">
    <location>
        <begin position="56"/>
        <end position="72"/>
    </location>
</feature>
<dbReference type="EMBL" id="CP051143">
    <property type="protein sequence ID" value="QIX01414.1"/>
    <property type="molecule type" value="Genomic_DNA"/>
</dbReference>
<proteinExistence type="predicted"/>
<keyword evidence="3" id="KW-0863">Zinc-finger</keyword>